<protein>
    <submittedName>
        <fullName evidence="1">Uncharacterized protein</fullName>
    </submittedName>
</protein>
<reference evidence="1 2" key="1">
    <citation type="journal article" date="2016" name="Nat. Commun.">
        <title>Thousands of microbial genomes shed light on interconnected biogeochemical processes in an aquifer system.</title>
        <authorList>
            <person name="Anantharaman K."/>
            <person name="Brown C.T."/>
            <person name="Hug L.A."/>
            <person name="Sharon I."/>
            <person name="Castelle C.J."/>
            <person name="Probst A.J."/>
            <person name="Thomas B.C."/>
            <person name="Singh A."/>
            <person name="Wilkins M.J."/>
            <person name="Karaoz U."/>
            <person name="Brodie E.L."/>
            <person name="Williams K.H."/>
            <person name="Hubbard S.S."/>
            <person name="Banfield J.F."/>
        </authorList>
    </citation>
    <scope>NUCLEOTIDE SEQUENCE [LARGE SCALE GENOMIC DNA]</scope>
</reference>
<evidence type="ECO:0000313" key="2">
    <source>
        <dbReference type="Proteomes" id="UP000178429"/>
    </source>
</evidence>
<dbReference type="AlphaFoldDB" id="A0A1F8C1D1"/>
<name>A0A1F8C1D1_9BACT</name>
<accession>A0A1F8C1D1</accession>
<dbReference type="Proteomes" id="UP000178429">
    <property type="component" value="Unassembled WGS sequence"/>
</dbReference>
<gene>
    <name evidence="1" type="ORF">A2975_03755</name>
</gene>
<dbReference type="STRING" id="1802525.A2975_03755"/>
<sequence>MESESKRLTPNGQAERLLEGADVPGVVNVMIGDGYSLWEIACGMRMCGYNVNFVRDDKLKLTTIVISEKPIIDMLADVGRSAFDATRHSKAYPQEVAIGDLRESLGYLLENWEDIEFPTGYCFTRHEK</sequence>
<organism evidence="1 2">
    <name type="scientific">Candidatus Woesebacteria bacterium RIFCSPLOWO2_01_FULL_44_14</name>
    <dbReference type="NCBI Taxonomy" id="1802525"/>
    <lineage>
        <taxon>Bacteria</taxon>
        <taxon>Candidatus Woeseibacteriota</taxon>
    </lineage>
</organism>
<comment type="caution">
    <text evidence="1">The sequence shown here is derived from an EMBL/GenBank/DDBJ whole genome shotgun (WGS) entry which is preliminary data.</text>
</comment>
<dbReference type="EMBL" id="MGHL01000006">
    <property type="protein sequence ID" value="OGM70164.1"/>
    <property type="molecule type" value="Genomic_DNA"/>
</dbReference>
<proteinExistence type="predicted"/>
<evidence type="ECO:0000313" key="1">
    <source>
        <dbReference type="EMBL" id="OGM70164.1"/>
    </source>
</evidence>